<name>X1I223_9ZZZZ</name>
<gene>
    <name evidence="1" type="ORF">S03H2_46180</name>
</gene>
<proteinExistence type="predicted"/>
<dbReference type="EMBL" id="BARU01028979">
    <property type="protein sequence ID" value="GAH75772.1"/>
    <property type="molecule type" value="Genomic_DNA"/>
</dbReference>
<sequence length="267" mass="29749">VAFDTDMMHPTNWSVGRQFYGQGPVGLLVDASRLAVQGAALSQQHGDVGLQAIFGMALYDSFDLLASGGLVERHLAHNDGLAAARLQWDVADDWCVGGNYLITGLGEENGWSVDVEGMLFDRRFVAEYARLTEDAFGYREGDDWTGHWSRAGSPREPDALHVSYDLWNTGCFNFTGYWSKVDFGFNPFYSGVNPYYELLSPRSENTGYAWERWLDNPLMAHNLEAIGGIVTFDVGDCPLELGYHQLLNRDLPQNVLADFADGNPLYE</sequence>
<comment type="caution">
    <text evidence="1">The sequence shown here is derived from an EMBL/GenBank/DDBJ whole genome shotgun (WGS) entry which is preliminary data.</text>
</comment>
<dbReference type="AlphaFoldDB" id="X1I223"/>
<feature type="non-terminal residue" evidence="1">
    <location>
        <position position="1"/>
    </location>
</feature>
<accession>X1I223</accession>
<feature type="non-terminal residue" evidence="1">
    <location>
        <position position="267"/>
    </location>
</feature>
<evidence type="ECO:0008006" key="2">
    <source>
        <dbReference type="Google" id="ProtNLM"/>
    </source>
</evidence>
<protein>
    <recommendedName>
        <fullName evidence="2">Alginate export domain-containing protein</fullName>
    </recommendedName>
</protein>
<reference evidence="1" key="1">
    <citation type="journal article" date="2014" name="Front. Microbiol.">
        <title>High frequency of phylogenetically diverse reductive dehalogenase-homologous genes in deep subseafloor sedimentary metagenomes.</title>
        <authorList>
            <person name="Kawai M."/>
            <person name="Futagami T."/>
            <person name="Toyoda A."/>
            <person name="Takaki Y."/>
            <person name="Nishi S."/>
            <person name="Hori S."/>
            <person name="Arai W."/>
            <person name="Tsubouchi T."/>
            <person name="Morono Y."/>
            <person name="Uchiyama I."/>
            <person name="Ito T."/>
            <person name="Fujiyama A."/>
            <person name="Inagaki F."/>
            <person name="Takami H."/>
        </authorList>
    </citation>
    <scope>NUCLEOTIDE SEQUENCE</scope>
    <source>
        <strain evidence="1">Expedition CK06-06</strain>
    </source>
</reference>
<evidence type="ECO:0000313" key="1">
    <source>
        <dbReference type="EMBL" id="GAH75772.1"/>
    </source>
</evidence>
<organism evidence="1">
    <name type="scientific">marine sediment metagenome</name>
    <dbReference type="NCBI Taxonomy" id="412755"/>
    <lineage>
        <taxon>unclassified sequences</taxon>
        <taxon>metagenomes</taxon>
        <taxon>ecological metagenomes</taxon>
    </lineage>
</organism>